<dbReference type="CDD" id="cd07990">
    <property type="entry name" value="LPLAT_LCLAT1-like"/>
    <property type="match status" value="1"/>
</dbReference>
<dbReference type="PANTHER" id="PTHR10983:SF15">
    <property type="entry name" value="ACYLTRANSFERASE YIHG-RELATED"/>
    <property type="match status" value="1"/>
</dbReference>
<keyword evidence="1" id="KW-0812">Transmembrane</keyword>
<accession>A0ABQ2WL78</accession>
<gene>
    <name evidence="3" type="ORF">GCM10008111_15750</name>
</gene>
<dbReference type="EMBL" id="BMYR01000006">
    <property type="protein sequence ID" value="GGW60562.1"/>
    <property type="molecule type" value="Genomic_DNA"/>
</dbReference>
<keyword evidence="1" id="KW-0472">Membrane</keyword>
<organism evidence="3 4">
    <name type="scientific">Alishewanella tabrizica</name>
    <dbReference type="NCBI Taxonomy" id="671278"/>
    <lineage>
        <taxon>Bacteria</taxon>
        <taxon>Pseudomonadati</taxon>
        <taxon>Pseudomonadota</taxon>
        <taxon>Gammaproteobacteria</taxon>
        <taxon>Alteromonadales</taxon>
        <taxon>Alteromonadaceae</taxon>
        <taxon>Alishewanella</taxon>
    </lineage>
</organism>
<keyword evidence="3" id="KW-0808">Transferase</keyword>
<protein>
    <submittedName>
        <fullName evidence="3">Acyltransferase</fullName>
    </submittedName>
</protein>
<keyword evidence="4" id="KW-1185">Reference proteome</keyword>
<feature type="domain" description="Phospholipid/glycerol acyltransferase" evidence="2">
    <location>
        <begin position="89"/>
        <end position="231"/>
    </location>
</feature>
<name>A0ABQ2WL78_9ALTE</name>
<evidence type="ECO:0000259" key="2">
    <source>
        <dbReference type="SMART" id="SM00563"/>
    </source>
</evidence>
<dbReference type="RefSeq" id="WP_189482271.1">
    <property type="nucleotide sequence ID" value="NZ_BMYR01000006.1"/>
</dbReference>
<comment type="caution">
    <text evidence="3">The sequence shown here is derived from an EMBL/GenBank/DDBJ whole genome shotgun (WGS) entry which is preliminary data.</text>
</comment>
<evidence type="ECO:0000313" key="3">
    <source>
        <dbReference type="EMBL" id="GGW60562.1"/>
    </source>
</evidence>
<reference evidence="4" key="1">
    <citation type="journal article" date="2019" name="Int. J. Syst. Evol. Microbiol.">
        <title>The Global Catalogue of Microorganisms (GCM) 10K type strain sequencing project: providing services to taxonomists for standard genome sequencing and annotation.</title>
        <authorList>
            <consortium name="The Broad Institute Genomics Platform"/>
            <consortium name="The Broad Institute Genome Sequencing Center for Infectious Disease"/>
            <person name="Wu L."/>
            <person name="Ma J."/>
        </authorList>
    </citation>
    <scope>NUCLEOTIDE SEQUENCE [LARGE SCALE GENOMIC DNA]</scope>
    <source>
        <strain evidence="4">KCTC 23723</strain>
    </source>
</reference>
<sequence length="315" mass="36024">MLSFLPGFLLLPLSFSLFALNLAFWGILVTPLGLLKLLLPLPAAHKRIAALGRRCYRGWTAVNTFLMNLFNQIDWQISGQQHLDKDSWYLLIANHKSWVDIPVVSTFAYPLIPEPKFFLKDQLKWIPFLGTGCWALDMPYMKRYSAAKIAKKPHLKGKDIETTRQSCAKFQYTPTTIINFVEGSRCTAEKQRAKHSPFQHLLPPKAGGIAFTLASMGEQFNAILDITLIYPENQGHVALDMLMGRLTKVVIHADVLAVNHEVIGDYFNDAAFRENFQQWLNQRWQLKDAYISQYYQQQSSPLLVSPSHAERESFH</sequence>
<evidence type="ECO:0000256" key="1">
    <source>
        <dbReference type="SAM" id="Phobius"/>
    </source>
</evidence>
<dbReference type="InterPro" id="IPR002123">
    <property type="entry name" value="Plipid/glycerol_acylTrfase"/>
</dbReference>
<dbReference type="PANTHER" id="PTHR10983">
    <property type="entry name" value="1-ACYLGLYCEROL-3-PHOSPHATE ACYLTRANSFERASE-RELATED"/>
    <property type="match status" value="1"/>
</dbReference>
<keyword evidence="1" id="KW-1133">Transmembrane helix</keyword>
<dbReference type="Proteomes" id="UP000634667">
    <property type="component" value="Unassembled WGS sequence"/>
</dbReference>
<proteinExistence type="predicted"/>
<dbReference type="GO" id="GO:0016746">
    <property type="term" value="F:acyltransferase activity"/>
    <property type="evidence" value="ECO:0007669"/>
    <property type="project" value="UniProtKB-KW"/>
</dbReference>
<dbReference type="NCBIfam" id="NF010621">
    <property type="entry name" value="PRK14014.1"/>
    <property type="match status" value="1"/>
</dbReference>
<evidence type="ECO:0000313" key="4">
    <source>
        <dbReference type="Proteomes" id="UP000634667"/>
    </source>
</evidence>
<dbReference type="SUPFAM" id="SSF69593">
    <property type="entry name" value="Glycerol-3-phosphate (1)-acyltransferase"/>
    <property type="match status" value="1"/>
</dbReference>
<keyword evidence="3" id="KW-0012">Acyltransferase</keyword>
<feature type="transmembrane region" description="Helical" evidence="1">
    <location>
        <begin position="15"/>
        <end position="39"/>
    </location>
</feature>
<dbReference type="SMART" id="SM00563">
    <property type="entry name" value="PlsC"/>
    <property type="match status" value="1"/>
</dbReference>
<dbReference type="Pfam" id="PF01553">
    <property type="entry name" value="Acyltransferase"/>
    <property type="match status" value="1"/>
</dbReference>